<accession>A0AAQ3P133</accession>
<evidence type="ECO:0000256" key="1">
    <source>
        <dbReference type="SAM" id="MobiDB-lite"/>
    </source>
</evidence>
<evidence type="ECO:0000313" key="3">
    <source>
        <dbReference type="Proteomes" id="UP001374535"/>
    </source>
</evidence>
<gene>
    <name evidence="2" type="ORF">V8G54_007121</name>
</gene>
<dbReference type="AlphaFoldDB" id="A0AAQ3P133"/>
<feature type="compositionally biased region" description="Basic and acidic residues" evidence="1">
    <location>
        <begin position="31"/>
        <end position="45"/>
    </location>
</feature>
<organism evidence="2 3">
    <name type="scientific">Vigna mungo</name>
    <name type="common">Black gram</name>
    <name type="synonym">Phaseolus mungo</name>
    <dbReference type="NCBI Taxonomy" id="3915"/>
    <lineage>
        <taxon>Eukaryota</taxon>
        <taxon>Viridiplantae</taxon>
        <taxon>Streptophyta</taxon>
        <taxon>Embryophyta</taxon>
        <taxon>Tracheophyta</taxon>
        <taxon>Spermatophyta</taxon>
        <taxon>Magnoliopsida</taxon>
        <taxon>eudicotyledons</taxon>
        <taxon>Gunneridae</taxon>
        <taxon>Pentapetalae</taxon>
        <taxon>rosids</taxon>
        <taxon>fabids</taxon>
        <taxon>Fabales</taxon>
        <taxon>Fabaceae</taxon>
        <taxon>Papilionoideae</taxon>
        <taxon>50 kb inversion clade</taxon>
        <taxon>NPAAA clade</taxon>
        <taxon>indigoferoid/millettioid clade</taxon>
        <taxon>Phaseoleae</taxon>
        <taxon>Vigna</taxon>
    </lineage>
</organism>
<feature type="region of interest" description="Disordered" evidence="1">
    <location>
        <begin position="1"/>
        <end position="45"/>
    </location>
</feature>
<dbReference type="Proteomes" id="UP001374535">
    <property type="component" value="Chromosome 2"/>
</dbReference>
<evidence type="ECO:0000313" key="2">
    <source>
        <dbReference type="EMBL" id="WVZ19799.1"/>
    </source>
</evidence>
<sequence>MVGDGKEERKQPHFFEDGGTCGVDDDGEPDDGQHNDGEGDDGKTYEDVETVRYTNASGCLEEEKEDVEDVLDVAPLVGNVARNQQNEGILFGTSLFMFFERRGIGVVKTICFTPLYVVG</sequence>
<proteinExistence type="predicted"/>
<dbReference type="EMBL" id="CP144699">
    <property type="protein sequence ID" value="WVZ19799.1"/>
    <property type="molecule type" value="Genomic_DNA"/>
</dbReference>
<keyword evidence="3" id="KW-1185">Reference proteome</keyword>
<name>A0AAQ3P133_VIGMU</name>
<feature type="compositionally biased region" description="Basic and acidic residues" evidence="1">
    <location>
        <begin position="1"/>
        <end position="16"/>
    </location>
</feature>
<protein>
    <submittedName>
        <fullName evidence="2">Uncharacterized protein</fullName>
    </submittedName>
</protein>
<reference evidence="2 3" key="1">
    <citation type="journal article" date="2023" name="Life. Sci Alliance">
        <title>Evolutionary insights into 3D genome organization and epigenetic landscape of Vigna mungo.</title>
        <authorList>
            <person name="Junaid A."/>
            <person name="Singh B."/>
            <person name="Bhatia S."/>
        </authorList>
    </citation>
    <scope>NUCLEOTIDE SEQUENCE [LARGE SCALE GENOMIC DNA]</scope>
    <source>
        <strain evidence="2">Urdbean</strain>
    </source>
</reference>